<comment type="caution">
    <text evidence="2">The sequence shown here is derived from an EMBL/GenBank/DDBJ whole genome shotgun (WGS) entry which is preliminary data.</text>
</comment>
<reference evidence="2" key="1">
    <citation type="submission" date="2013-04" db="EMBL/GenBank/DDBJ databases">
        <title>The genome sequencing project of 58 acetic acid bacteria.</title>
        <authorList>
            <person name="Okamoto-Kainuma A."/>
            <person name="Ishikawa M."/>
            <person name="Umino S."/>
            <person name="Koizumi Y."/>
            <person name="Shiwa Y."/>
            <person name="Yoshikawa H."/>
            <person name="Matsutani M."/>
            <person name="Matsushita K."/>
        </authorList>
    </citation>
    <scope>NUCLEOTIDE SEQUENCE</scope>
    <source>
        <strain evidence="2">DSM 15669</strain>
    </source>
</reference>
<dbReference type="Proteomes" id="UP001062901">
    <property type="component" value="Unassembled WGS sequence"/>
</dbReference>
<proteinExistence type="predicted"/>
<name>A0ABQ0NWR1_9PROT</name>
<sequence length="131" mass="14398">MAGILIETGYNEAHQWAVIGIGANLKNAPKLPDRRLACFADLATPPDAEECARKIVHSFDRWKKEWEEKGSSVVHQAWLSYAHPIGTRLAVQGRDTYKTGMFSGLDAQGHLLLTLDNGDVIPVVTGDILCE</sequence>
<dbReference type="InterPro" id="IPR003142">
    <property type="entry name" value="BPL_C"/>
</dbReference>
<evidence type="ECO:0000259" key="1">
    <source>
        <dbReference type="Pfam" id="PF02237"/>
    </source>
</evidence>
<dbReference type="Gene3D" id="2.30.30.100">
    <property type="match status" value="1"/>
</dbReference>
<keyword evidence="2" id="KW-0436">Ligase</keyword>
<dbReference type="Pfam" id="PF02237">
    <property type="entry name" value="BPL_C"/>
    <property type="match status" value="1"/>
</dbReference>
<dbReference type="InterPro" id="IPR008988">
    <property type="entry name" value="Transcriptional_repressor_C"/>
</dbReference>
<keyword evidence="3" id="KW-1185">Reference proteome</keyword>
<organism evidence="2 3">
    <name type="scientific">Saccharibacter floricola DSM 15669</name>
    <dbReference type="NCBI Taxonomy" id="1123227"/>
    <lineage>
        <taxon>Bacteria</taxon>
        <taxon>Pseudomonadati</taxon>
        <taxon>Pseudomonadota</taxon>
        <taxon>Alphaproteobacteria</taxon>
        <taxon>Acetobacterales</taxon>
        <taxon>Acetobacteraceae</taxon>
        <taxon>Saccharibacter</taxon>
    </lineage>
</organism>
<dbReference type="InterPro" id="IPR045864">
    <property type="entry name" value="aa-tRNA-synth_II/BPL/LPL"/>
</dbReference>
<protein>
    <submittedName>
        <fullName evidence="2">Biotin--acetyl-CoA-carboxylase ligase</fullName>
    </submittedName>
</protein>
<dbReference type="Gene3D" id="3.30.930.10">
    <property type="entry name" value="Bira Bifunctional Protein, Domain 2"/>
    <property type="match status" value="1"/>
</dbReference>
<dbReference type="SUPFAM" id="SSF50037">
    <property type="entry name" value="C-terminal domain of transcriptional repressors"/>
    <property type="match status" value="1"/>
</dbReference>
<accession>A0ABQ0NWR1</accession>
<dbReference type="SUPFAM" id="SSF55681">
    <property type="entry name" value="Class II aaRS and biotin synthetases"/>
    <property type="match status" value="1"/>
</dbReference>
<dbReference type="EMBL" id="BAQD01000001">
    <property type="protein sequence ID" value="GBQ04657.1"/>
    <property type="molecule type" value="Genomic_DNA"/>
</dbReference>
<evidence type="ECO:0000313" key="3">
    <source>
        <dbReference type="Proteomes" id="UP001062901"/>
    </source>
</evidence>
<dbReference type="GO" id="GO:0016874">
    <property type="term" value="F:ligase activity"/>
    <property type="evidence" value="ECO:0007669"/>
    <property type="project" value="UniProtKB-KW"/>
</dbReference>
<gene>
    <name evidence="2" type="ORF">AA15669_0079</name>
</gene>
<evidence type="ECO:0000313" key="2">
    <source>
        <dbReference type="EMBL" id="GBQ04657.1"/>
    </source>
</evidence>
<feature type="domain" description="Biotin protein ligase C-terminal" evidence="1">
    <location>
        <begin position="95"/>
        <end position="128"/>
    </location>
</feature>